<evidence type="ECO:0000313" key="7">
    <source>
        <dbReference type="Proteomes" id="UP001315967"/>
    </source>
</evidence>
<dbReference type="Gene3D" id="3.30.9.10">
    <property type="entry name" value="D-Amino Acid Oxidase, subunit A, domain 2"/>
    <property type="match status" value="1"/>
</dbReference>
<dbReference type="SUPFAM" id="SSF54373">
    <property type="entry name" value="FAD-linked reductases, C-terminal domain"/>
    <property type="match status" value="1"/>
</dbReference>
<feature type="domain" description="FAD dependent oxidoreductase" evidence="5">
    <location>
        <begin position="3"/>
        <end position="346"/>
    </location>
</feature>
<dbReference type="Proteomes" id="UP001315967">
    <property type="component" value="Chromosome"/>
</dbReference>
<keyword evidence="3" id="KW-0285">Flavoprotein</keyword>
<dbReference type="PANTHER" id="PTHR13847:SF286">
    <property type="entry name" value="D-AMINO ACID DEHYDROGENASE"/>
    <property type="match status" value="1"/>
</dbReference>
<proteinExistence type="inferred from homology"/>
<evidence type="ECO:0000256" key="4">
    <source>
        <dbReference type="ARBA" id="ARBA00023002"/>
    </source>
</evidence>
<evidence type="ECO:0000256" key="1">
    <source>
        <dbReference type="ARBA" id="ARBA00001974"/>
    </source>
</evidence>
<evidence type="ECO:0000259" key="5">
    <source>
        <dbReference type="Pfam" id="PF01266"/>
    </source>
</evidence>
<keyword evidence="4" id="KW-0560">Oxidoreductase</keyword>
<dbReference type="Gene3D" id="3.50.50.60">
    <property type="entry name" value="FAD/NAD(P)-binding domain"/>
    <property type="match status" value="1"/>
</dbReference>
<accession>A0ABY5P3H2</accession>
<dbReference type="InterPro" id="IPR036188">
    <property type="entry name" value="FAD/NAD-bd_sf"/>
</dbReference>
<dbReference type="EMBL" id="CP102453">
    <property type="protein sequence ID" value="UUX33160.1"/>
    <property type="molecule type" value="Genomic_DNA"/>
</dbReference>
<protein>
    <submittedName>
        <fullName evidence="6">FAD-binding oxidoreductase</fullName>
    </submittedName>
</protein>
<evidence type="ECO:0000313" key="6">
    <source>
        <dbReference type="EMBL" id="UUX33160.1"/>
    </source>
</evidence>
<comment type="similarity">
    <text evidence="2">Belongs to the DadA oxidoreductase family.</text>
</comment>
<dbReference type="RefSeq" id="WP_313792662.1">
    <property type="nucleotide sequence ID" value="NZ_CP102453.1"/>
</dbReference>
<dbReference type="SUPFAM" id="SSF51905">
    <property type="entry name" value="FAD/NAD(P)-binding domain"/>
    <property type="match status" value="1"/>
</dbReference>
<gene>
    <name evidence="6" type="ORF">NRE15_09630</name>
</gene>
<reference evidence="6 7" key="1">
    <citation type="submission" date="2022-08" db="EMBL/GenBank/DDBJ databases">
        <title>Aerococcaceae sp. nov isolated from spoiled eye mask.</title>
        <authorList>
            <person name="Zhou G."/>
            <person name="Xie X.-B."/>
            <person name="Shi Q.-S."/>
            <person name="Wang Y.-S."/>
            <person name="Wen X."/>
            <person name="Peng H."/>
            <person name="Yang X.-J."/>
            <person name="Tao H.-B."/>
            <person name="Huang X.-M."/>
        </authorList>
    </citation>
    <scope>NUCLEOTIDE SEQUENCE [LARGE SCALE GENOMIC DNA]</scope>
    <source>
        <strain evidence="7">DM20194951</strain>
    </source>
</reference>
<dbReference type="PANTHER" id="PTHR13847">
    <property type="entry name" value="SARCOSINE DEHYDROGENASE-RELATED"/>
    <property type="match status" value="1"/>
</dbReference>
<organism evidence="6 7">
    <name type="scientific">Fundicoccus culcitae</name>
    <dbReference type="NCBI Taxonomy" id="2969821"/>
    <lineage>
        <taxon>Bacteria</taxon>
        <taxon>Bacillati</taxon>
        <taxon>Bacillota</taxon>
        <taxon>Bacilli</taxon>
        <taxon>Lactobacillales</taxon>
        <taxon>Aerococcaceae</taxon>
        <taxon>Fundicoccus</taxon>
    </lineage>
</organism>
<dbReference type="Pfam" id="PF01266">
    <property type="entry name" value="DAO"/>
    <property type="match status" value="1"/>
</dbReference>
<evidence type="ECO:0000256" key="3">
    <source>
        <dbReference type="ARBA" id="ARBA00022630"/>
    </source>
</evidence>
<evidence type="ECO:0000256" key="2">
    <source>
        <dbReference type="ARBA" id="ARBA00009410"/>
    </source>
</evidence>
<dbReference type="InterPro" id="IPR006076">
    <property type="entry name" value="FAD-dep_OxRdtase"/>
</dbReference>
<name>A0ABY5P3H2_9LACT</name>
<keyword evidence="7" id="KW-1185">Reference proteome</keyword>
<comment type="cofactor">
    <cofactor evidence="1">
        <name>FAD</name>
        <dbReference type="ChEBI" id="CHEBI:57692"/>
    </cofactor>
</comment>
<sequence length="375" mass="40843">MEVAIIGGGIVGSTAAYYLSRAGYAVTLFDEGGGQATKAAAGIICPWFTQRRNKPWYFLVSQGAEFYRQLMADLEADGFETDHLFQVTGALLLRNRAKKLERDLQMAQEKVVESPSIGEVLTVAPEDLQAYFPLLESEFGATYVAGGGRADGAAIIQSLHQAMSRFGGRIVKEKARLVRGDNQTVWVGSRRFEVKGFDKILLSNGAWLPEILEPLGYSVAIQPQKGQLFSVYNRAWEGNQWPVVMPDAAIDIIPTASGQLIIGASHEDDQGYDLTLDEGVLAELKEEAATFLPWIKASAIATTRVGTRAFTPDYGVLVGQVPELTNVWAISGLGSSGLTSGPFLGYEWSQLVMSGKWQINPNDFPINAYITPNNL</sequence>